<dbReference type="Proteomes" id="UP001651158">
    <property type="component" value="Unassembled WGS sequence"/>
</dbReference>
<evidence type="ECO:0000313" key="1">
    <source>
        <dbReference type="EMBL" id="KAL5111459.1"/>
    </source>
</evidence>
<reference evidence="1 2" key="1">
    <citation type="journal article" date="2022" name="Front. Cell. Infect. Microbiol.">
        <title>The Genomes of Two Strains of Taenia crassiceps the Animal Model for the Study of Human Cysticercosis.</title>
        <authorList>
            <person name="Bobes R.J."/>
            <person name="Estrada K."/>
            <person name="Rios-Valencia D.G."/>
            <person name="Calderon-Gallegos A."/>
            <person name="de la Torre P."/>
            <person name="Carrero J.C."/>
            <person name="Sanchez-Flores A."/>
            <person name="Laclette J.P."/>
        </authorList>
    </citation>
    <scope>NUCLEOTIDE SEQUENCE [LARGE SCALE GENOMIC DNA]</scope>
    <source>
        <strain evidence="1">WFUcys</strain>
    </source>
</reference>
<dbReference type="PANTHER" id="PTHR21705">
    <property type="entry name" value="RAI16 PROTEIN-RELATED"/>
    <property type="match status" value="1"/>
</dbReference>
<dbReference type="EMBL" id="JAKROA010000001">
    <property type="protein sequence ID" value="KAL5111459.1"/>
    <property type="molecule type" value="Genomic_DNA"/>
</dbReference>
<dbReference type="InterPro" id="IPR019384">
    <property type="entry name" value="FHIP"/>
</dbReference>
<accession>A0ABR4QPR8</accession>
<keyword evidence="2" id="KW-1185">Reference proteome</keyword>
<comment type="caution">
    <text evidence="1">The sequence shown here is derived from an EMBL/GenBank/DDBJ whole genome shotgun (WGS) entry which is preliminary data.</text>
</comment>
<evidence type="ECO:0000313" key="2">
    <source>
        <dbReference type="Proteomes" id="UP001651158"/>
    </source>
</evidence>
<name>A0ABR4QPR8_9CEST</name>
<dbReference type="Pfam" id="PF10257">
    <property type="entry name" value="RAI16-like"/>
    <property type="match status" value="1"/>
</dbReference>
<sequence length="494" mass="55825">MNASSCGLGALREHQQQELKVHIEVLKSYWNRCLIKSNQNVGDASEISCYILLIAKLLKKDKFIMRLEGEPEIHILFETAIEMQLFDHMYELLGRFHGDNLEVLKASCLQFYDLLMSRSFCHLFLKDKFLVPMMRTLNLCSRHSSLRTENLLLQTLHTICVALHQQTNSSRSRICETENVSGELFWSICLNPCSFTQKTCPGSGDDLDATSAGVYLRSTASFTTDQNAGYHMAKNSYLCEVLVMDMVLLFNNAPRQLVSSNSADEWPSLVARFEGLLLNDHPVQKFFDHYEFCCSILDMSNHTVKENMLSCLYRGFLLPVLAPAIQSASESEVATITVYFDRILWKSKGSILLPFLLRFLFSKRNTPHCDSLTPQTFRHDVIEALEQSFPLSETSFYRGTSDLLSATNATYMDVLLKRIQRCDSLVGIATLSLLNTIVDLLCEDAIFELALKHLLLGTQPPLSKAVMNPSTFFASAVAPMRAFLLWRGVDGTVV</sequence>
<organism evidence="1 2">
    <name type="scientific">Taenia crassiceps</name>
    <dbReference type="NCBI Taxonomy" id="6207"/>
    <lineage>
        <taxon>Eukaryota</taxon>
        <taxon>Metazoa</taxon>
        <taxon>Spiralia</taxon>
        <taxon>Lophotrochozoa</taxon>
        <taxon>Platyhelminthes</taxon>
        <taxon>Cestoda</taxon>
        <taxon>Eucestoda</taxon>
        <taxon>Cyclophyllidea</taxon>
        <taxon>Taeniidae</taxon>
        <taxon>Taenia</taxon>
    </lineage>
</organism>
<gene>
    <name evidence="1" type="ORF">TcWFU_001804</name>
</gene>
<dbReference type="PANTHER" id="PTHR21705:SF11">
    <property type="entry name" value="FHIP FAMILY PROTEIN CG3558"/>
    <property type="match status" value="1"/>
</dbReference>
<proteinExistence type="predicted"/>
<protein>
    <submittedName>
        <fullName evidence="1">Uncharacterized protein</fullName>
    </submittedName>
</protein>